<reference evidence="11" key="1">
    <citation type="submission" date="2020-12" db="EMBL/GenBank/DDBJ databases">
        <title>Bacterial taxonomy.</title>
        <authorList>
            <person name="Pan X."/>
        </authorList>
    </citation>
    <scope>NUCLEOTIDE SEQUENCE</scope>
    <source>
        <strain evidence="11">M0105</strain>
    </source>
</reference>
<dbReference type="SUPFAM" id="SSF54782">
    <property type="entry name" value="Porphobilinogen deaminase (hydroxymethylbilane synthase), C-terminal domain"/>
    <property type="match status" value="1"/>
</dbReference>
<comment type="function">
    <text evidence="1 8">Tetrapolymerization of the monopyrrole PBG into the hydroxymethylbilane pre-uroporphyrinogen in several discrete steps.</text>
</comment>
<dbReference type="NCBIfam" id="TIGR00212">
    <property type="entry name" value="hemC"/>
    <property type="match status" value="1"/>
</dbReference>
<dbReference type="SUPFAM" id="SSF53850">
    <property type="entry name" value="Periplasmic binding protein-like II"/>
    <property type="match status" value="1"/>
</dbReference>
<comment type="pathway">
    <text evidence="2">Porphyrin-containing compound metabolism; protoporphyrin-IX biosynthesis; coproporphyrinogen-III from 5-aminolevulinate: step 2/4.</text>
</comment>
<dbReference type="InterPro" id="IPR000860">
    <property type="entry name" value="HemC"/>
</dbReference>
<keyword evidence="6 8" id="KW-0627">Porphyrin biosynthesis</keyword>
<comment type="similarity">
    <text evidence="3 8">Belongs to the HMBS family.</text>
</comment>
<dbReference type="PRINTS" id="PR00151">
    <property type="entry name" value="PORPHBDMNASE"/>
</dbReference>
<evidence type="ECO:0000256" key="6">
    <source>
        <dbReference type="ARBA" id="ARBA00023244"/>
    </source>
</evidence>
<evidence type="ECO:0000256" key="7">
    <source>
        <dbReference type="ARBA" id="ARBA00048169"/>
    </source>
</evidence>
<dbReference type="GO" id="GO:0006782">
    <property type="term" value="P:protoporphyrinogen IX biosynthetic process"/>
    <property type="evidence" value="ECO:0007669"/>
    <property type="project" value="UniProtKB-UniRule"/>
</dbReference>
<gene>
    <name evidence="8 11" type="primary">hemC</name>
    <name evidence="11" type="ORF">H0I76_11975</name>
</gene>
<dbReference type="Pfam" id="PF01379">
    <property type="entry name" value="Porphobil_deam"/>
    <property type="match status" value="1"/>
</dbReference>
<dbReference type="PANTHER" id="PTHR11557">
    <property type="entry name" value="PORPHOBILINOGEN DEAMINASE"/>
    <property type="match status" value="1"/>
</dbReference>
<evidence type="ECO:0000256" key="4">
    <source>
        <dbReference type="ARBA" id="ARBA00011245"/>
    </source>
</evidence>
<dbReference type="InterPro" id="IPR022418">
    <property type="entry name" value="Porphobilinogen_deaminase_C"/>
</dbReference>
<dbReference type="HAMAP" id="MF_00260">
    <property type="entry name" value="Porphobil_deam"/>
    <property type="match status" value="1"/>
</dbReference>
<dbReference type="PIRSF" id="PIRSF001438">
    <property type="entry name" value="4pyrrol_synth_OHMeBilane_synth"/>
    <property type="match status" value="1"/>
</dbReference>
<protein>
    <recommendedName>
        <fullName evidence="8">Porphobilinogen deaminase</fullName>
        <shortName evidence="8">PBG</shortName>
        <ecNumber evidence="8">2.5.1.61</ecNumber>
    </recommendedName>
    <alternativeName>
        <fullName evidence="8">Hydroxymethylbilane synthase</fullName>
        <shortName evidence="8">HMBS</shortName>
    </alternativeName>
    <alternativeName>
        <fullName evidence="8">Pre-uroporphyrinogen synthase</fullName>
    </alternativeName>
</protein>
<dbReference type="GO" id="GO:0004418">
    <property type="term" value="F:hydroxymethylbilane synthase activity"/>
    <property type="evidence" value="ECO:0007669"/>
    <property type="project" value="UniProtKB-UniRule"/>
</dbReference>
<proteinExistence type="inferred from homology"/>
<keyword evidence="5 8" id="KW-0808">Transferase</keyword>
<comment type="cofactor">
    <cofactor evidence="8">
        <name>dipyrromethane</name>
        <dbReference type="ChEBI" id="CHEBI:60342"/>
    </cofactor>
    <text evidence="8">Binds 1 dipyrromethane group covalently.</text>
</comment>
<keyword evidence="12" id="KW-1185">Reference proteome</keyword>
<dbReference type="PROSITE" id="PS00533">
    <property type="entry name" value="PORPHOBILINOGEN_DEAM"/>
    <property type="match status" value="1"/>
</dbReference>
<dbReference type="Pfam" id="PF03900">
    <property type="entry name" value="Porphobil_deamC"/>
    <property type="match status" value="1"/>
</dbReference>
<evidence type="ECO:0000256" key="8">
    <source>
        <dbReference type="HAMAP-Rule" id="MF_00260"/>
    </source>
</evidence>
<sequence length="313" mass="33408">MTAGPPSPDRPLRIGTRGSPLALAQAHETRDRLMAAHGLPEAAFEIVIVSVMGDRVQDRALSEIGGKGLFTKEIEDGLADGSLDIAVHSMKDMPTVLPDGLAITALLPREDVRDAFISHRHGGIAELPQGATVGSSSLRRRAQLLHRRPDLRVVEFRGNVQTRLRKLAEGVAEATFLACAGLRRLGMEHEIRSAIEPDEMLPAVAQGAIGIESRAGDGRVLGLLEPIHDRPTATRLAAERAFLAALDGSCRTPIGGLAVIEGQSLWFRGEIIRPDGSERHWTERRGALSDAAAMGTDAAAELRARGGAGFFDG</sequence>
<accession>A0A8J7M812</accession>
<comment type="subunit">
    <text evidence="4 8">Monomer.</text>
</comment>
<feature type="modified residue" description="S-(dipyrrolylmethanemethyl)cysteine" evidence="8">
    <location>
        <position position="250"/>
    </location>
</feature>
<feature type="domain" description="Porphobilinogen deaminase C-terminal" evidence="10">
    <location>
        <begin position="235"/>
        <end position="303"/>
    </location>
</feature>
<dbReference type="EMBL" id="JAEHHL010000007">
    <property type="protein sequence ID" value="MBK0399910.1"/>
    <property type="molecule type" value="Genomic_DNA"/>
</dbReference>
<comment type="catalytic activity">
    <reaction evidence="7 8">
        <text>4 porphobilinogen + H2O = hydroxymethylbilane + 4 NH4(+)</text>
        <dbReference type="Rhea" id="RHEA:13185"/>
        <dbReference type="ChEBI" id="CHEBI:15377"/>
        <dbReference type="ChEBI" id="CHEBI:28938"/>
        <dbReference type="ChEBI" id="CHEBI:57845"/>
        <dbReference type="ChEBI" id="CHEBI:58126"/>
        <dbReference type="EC" id="2.5.1.61"/>
    </reaction>
</comment>
<dbReference type="FunFam" id="3.40.190.10:FF:000005">
    <property type="entry name" value="Porphobilinogen deaminase"/>
    <property type="match status" value="1"/>
</dbReference>
<dbReference type="Proteomes" id="UP000655420">
    <property type="component" value="Unassembled WGS sequence"/>
</dbReference>
<dbReference type="UniPathway" id="UPA00251">
    <property type="reaction ID" value="UER00319"/>
</dbReference>
<evidence type="ECO:0000256" key="2">
    <source>
        <dbReference type="ARBA" id="ARBA00004735"/>
    </source>
</evidence>
<name>A0A8J7M812_9RHOB</name>
<organism evidence="11 12">
    <name type="scientific">Thermohalobaculum xanthum</name>
    <dbReference type="NCBI Taxonomy" id="2753746"/>
    <lineage>
        <taxon>Bacteria</taxon>
        <taxon>Pseudomonadati</taxon>
        <taxon>Pseudomonadota</taxon>
        <taxon>Alphaproteobacteria</taxon>
        <taxon>Rhodobacterales</taxon>
        <taxon>Paracoccaceae</taxon>
        <taxon>Thermohalobaculum</taxon>
    </lineage>
</organism>
<evidence type="ECO:0000313" key="12">
    <source>
        <dbReference type="Proteomes" id="UP000655420"/>
    </source>
</evidence>
<dbReference type="RefSeq" id="WP_200610123.1">
    <property type="nucleotide sequence ID" value="NZ_JAEHHL010000007.1"/>
</dbReference>
<evidence type="ECO:0000256" key="1">
    <source>
        <dbReference type="ARBA" id="ARBA00002869"/>
    </source>
</evidence>
<comment type="caution">
    <text evidence="11">The sequence shown here is derived from an EMBL/GenBank/DDBJ whole genome shotgun (WGS) entry which is preliminary data.</text>
</comment>
<evidence type="ECO:0000256" key="3">
    <source>
        <dbReference type="ARBA" id="ARBA00005638"/>
    </source>
</evidence>
<evidence type="ECO:0000313" key="11">
    <source>
        <dbReference type="EMBL" id="MBK0399910.1"/>
    </source>
</evidence>
<dbReference type="InterPro" id="IPR036803">
    <property type="entry name" value="Porphobilinogen_deaminase_C_sf"/>
</dbReference>
<dbReference type="PANTHER" id="PTHR11557:SF0">
    <property type="entry name" value="PORPHOBILINOGEN DEAMINASE"/>
    <property type="match status" value="1"/>
</dbReference>
<evidence type="ECO:0000259" key="9">
    <source>
        <dbReference type="Pfam" id="PF01379"/>
    </source>
</evidence>
<dbReference type="Gene3D" id="3.30.160.40">
    <property type="entry name" value="Porphobilinogen deaminase, C-terminal domain"/>
    <property type="match status" value="1"/>
</dbReference>
<evidence type="ECO:0000256" key="5">
    <source>
        <dbReference type="ARBA" id="ARBA00022679"/>
    </source>
</evidence>
<comment type="miscellaneous">
    <text evidence="8">The porphobilinogen subunits are added to the dipyrromethane group.</text>
</comment>
<dbReference type="InterPro" id="IPR022419">
    <property type="entry name" value="Porphobilin_deaminase_cofac_BS"/>
</dbReference>
<dbReference type="Gene3D" id="3.40.190.10">
    <property type="entry name" value="Periplasmic binding protein-like II"/>
    <property type="match status" value="2"/>
</dbReference>
<dbReference type="EC" id="2.5.1.61" evidence="8"/>
<feature type="domain" description="Porphobilinogen deaminase N-terminal" evidence="9">
    <location>
        <begin position="12"/>
        <end position="220"/>
    </location>
</feature>
<evidence type="ECO:0000259" key="10">
    <source>
        <dbReference type="Pfam" id="PF03900"/>
    </source>
</evidence>
<dbReference type="GO" id="GO:0005737">
    <property type="term" value="C:cytoplasm"/>
    <property type="evidence" value="ECO:0007669"/>
    <property type="project" value="UniProtKB-UniRule"/>
</dbReference>
<dbReference type="AlphaFoldDB" id="A0A8J7M812"/>
<dbReference type="FunFam" id="3.40.190.10:FF:000004">
    <property type="entry name" value="Porphobilinogen deaminase"/>
    <property type="match status" value="1"/>
</dbReference>
<dbReference type="InterPro" id="IPR022417">
    <property type="entry name" value="Porphobilin_deaminase_N"/>
</dbReference>